<proteinExistence type="predicted"/>
<dbReference type="GO" id="GO:0003700">
    <property type="term" value="F:DNA-binding transcription factor activity"/>
    <property type="evidence" value="ECO:0007669"/>
    <property type="project" value="InterPro"/>
</dbReference>
<keyword evidence="4" id="KW-1185">Reference proteome</keyword>
<dbReference type="VEuPathDB" id="FungiDB:G647_07216"/>
<dbReference type="AlphaFoldDB" id="A0A1C1C7M2"/>
<gene>
    <name evidence="3" type="ORF">CLCR_06134</name>
</gene>
<dbReference type="VEuPathDB" id="FungiDB:CLCR_06134"/>
<evidence type="ECO:0008006" key="5">
    <source>
        <dbReference type="Google" id="ProtNLM"/>
    </source>
</evidence>
<feature type="region of interest" description="Disordered" evidence="2">
    <location>
        <begin position="199"/>
        <end position="245"/>
    </location>
</feature>
<comment type="caution">
    <text evidence="3">The sequence shown here is derived from an EMBL/GenBank/DDBJ whole genome shotgun (WGS) entry which is preliminary data.</text>
</comment>
<keyword evidence="1" id="KW-0175">Coiled coil</keyword>
<organism evidence="3 4">
    <name type="scientific">Cladophialophora carrionii</name>
    <dbReference type="NCBI Taxonomy" id="86049"/>
    <lineage>
        <taxon>Eukaryota</taxon>
        <taxon>Fungi</taxon>
        <taxon>Dikarya</taxon>
        <taxon>Ascomycota</taxon>
        <taxon>Pezizomycotina</taxon>
        <taxon>Eurotiomycetes</taxon>
        <taxon>Chaetothyriomycetidae</taxon>
        <taxon>Chaetothyriales</taxon>
        <taxon>Herpotrichiellaceae</taxon>
        <taxon>Cladophialophora</taxon>
    </lineage>
</organism>
<dbReference type="Gene3D" id="3.30.160.60">
    <property type="entry name" value="Classic Zinc Finger"/>
    <property type="match status" value="1"/>
</dbReference>
<dbReference type="STRING" id="86049.A0A1C1C7M2"/>
<evidence type="ECO:0000313" key="4">
    <source>
        <dbReference type="Proteomes" id="UP000094526"/>
    </source>
</evidence>
<evidence type="ECO:0000256" key="1">
    <source>
        <dbReference type="SAM" id="Coils"/>
    </source>
</evidence>
<dbReference type="OrthoDB" id="5419235at2759"/>
<dbReference type="SUPFAM" id="SSF57959">
    <property type="entry name" value="Leucine zipper domain"/>
    <property type="match status" value="1"/>
</dbReference>
<dbReference type="Proteomes" id="UP000094526">
    <property type="component" value="Unassembled WGS sequence"/>
</dbReference>
<feature type="coiled-coil region" evidence="1">
    <location>
        <begin position="270"/>
        <end position="297"/>
    </location>
</feature>
<dbReference type="CDD" id="cd12193">
    <property type="entry name" value="bZIP_GCN4"/>
    <property type="match status" value="1"/>
</dbReference>
<evidence type="ECO:0000256" key="2">
    <source>
        <dbReference type="SAM" id="MobiDB-lite"/>
    </source>
</evidence>
<name>A0A1C1C7M2_9EURO</name>
<evidence type="ECO:0000313" key="3">
    <source>
        <dbReference type="EMBL" id="OCT44534.1"/>
    </source>
</evidence>
<feature type="compositionally biased region" description="Low complexity" evidence="2">
    <location>
        <begin position="214"/>
        <end position="226"/>
    </location>
</feature>
<sequence>MAVTLFVRPDLLWPVWEYPVLQSQYPRSYPLVHVNRQCHGQRHVQSLHGNNNNNNITSHPVGDYQHHASLIAACDFDPFEDLSNNVYDEDTVQALQVATRHIPREETHMFQQATQSSSPGEDLGEESHGMTFSFAESFFANPFAVSFPGDLPCPSGPTFPASCGGMPTSVTAIAPGKREMAASPASTATAATTTTTLCSLQKADPDPDPFKSITPPASTASTPATLSGGGGVSKTKNGHSRYGPQIHFVDMADKKGAQRIRNTMNSRKHRQNKLDKIRELEKKLADLVAEKDKWEQGKGK</sequence>
<dbReference type="EMBL" id="LGRB01000020">
    <property type="protein sequence ID" value="OCT44534.1"/>
    <property type="molecule type" value="Genomic_DNA"/>
</dbReference>
<protein>
    <recommendedName>
        <fullName evidence="5">BZIP domain-containing protein</fullName>
    </recommendedName>
</protein>
<accession>A0A1C1C7M2</accession>
<dbReference type="InterPro" id="IPR046347">
    <property type="entry name" value="bZIP_sf"/>
</dbReference>
<reference evidence="4" key="1">
    <citation type="submission" date="2015-07" db="EMBL/GenBank/DDBJ databases">
        <authorList>
            <person name="Teixeira M.M."/>
            <person name="Souza R.C."/>
            <person name="Almeida L.G."/>
            <person name="Vicente V.A."/>
            <person name="de Hoog S."/>
            <person name="Bocca A.L."/>
            <person name="de Almeida S.R."/>
            <person name="Vasconcelos A.T."/>
            <person name="Felipe M.S."/>
        </authorList>
    </citation>
    <scope>NUCLEOTIDE SEQUENCE [LARGE SCALE GENOMIC DNA]</scope>
    <source>
        <strain evidence="4">KSF</strain>
    </source>
</reference>